<dbReference type="STRING" id="1797692.A3I33_01580"/>
<evidence type="ECO:0000313" key="2">
    <source>
        <dbReference type="EMBL" id="OGY60870.1"/>
    </source>
</evidence>
<protein>
    <submittedName>
        <fullName evidence="2">Uncharacterized protein</fullName>
    </submittedName>
</protein>
<gene>
    <name evidence="2" type="ORF">A3I33_01580</name>
</gene>
<keyword evidence="1" id="KW-1133">Transmembrane helix</keyword>
<dbReference type="EMBL" id="MHJA01000022">
    <property type="protein sequence ID" value="OGY60870.1"/>
    <property type="molecule type" value="Genomic_DNA"/>
</dbReference>
<accession>A0A1G1ZAH5</accession>
<dbReference type="Proteomes" id="UP000176544">
    <property type="component" value="Unassembled WGS sequence"/>
</dbReference>
<evidence type="ECO:0000256" key="1">
    <source>
        <dbReference type="SAM" id="Phobius"/>
    </source>
</evidence>
<reference evidence="2 3" key="1">
    <citation type="journal article" date="2016" name="Nat. Commun.">
        <title>Thousands of microbial genomes shed light on interconnected biogeochemical processes in an aquifer system.</title>
        <authorList>
            <person name="Anantharaman K."/>
            <person name="Brown C.T."/>
            <person name="Hug L.A."/>
            <person name="Sharon I."/>
            <person name="Castelle C.J."/>
            <person name="Probst A.J."/>
            <person name="Thomas B.C."/>
            <person name="Singh A."/>
            <person name="Wilkins M.J."/>
            <person name="Karaoz U."/>
            <person name="Brodie E.L."/>
            <person name="Williams K.H."/>
            <person name="Hubbard S.S."/>
            <person name="Banfield J.F."/>
        </authorList>
    </citation>
    <scope>NUCLEOTIDE SEQUENCE [LARGE SCALE GENOMIC DNA]</scope>
</reference>
<proteinExistence type="predicted"/>
<organism evidence="2 3">
    <name type="scientific">Candidatus Colwellbacteria bacterium RIFCSPLOWO2_02_FULL_45_11</name>
    <dbReference type="NCBI Taxonomy" id="1797692"/>
    <lineage>
        <taxon>Bacteria</taxon>
        <taxon>Candidatus Colwelliibacteriota</taxon>
    </lineage>
</organism>
<keyword evidence="1" id="KW-0472">Membrane</keyword>
<feature type="transmembrane region" description="Helical" evidence="1">
    <location>
        <begin position="12"/>
        <end position="35"/>
    </location>
</feature>
<dbReference type="AlphaFoldDB" id="A0A1G1ZAH5"/>
<name>A0A1G1ZAH5_9BACT</name>
<keyword evidence="1" id="KW-0812">Transmembrane</keyword>
<evidence type="ECO:0000313" key="3">
    <source>
        <dbReference type="Proteomes" id="UP000176544"/>
    </source>
</evidence>
<comment type="caution">
    <text evidence="2">The sequence shown here is derived from an EMBL/GenBank/DDBJ whole genome shotgun (WGS) entry which is preliminary data.</text>
</comment>
<sequence length="133" mass="15066">MKVSREKNPKEGKPAIIGVVVFSVVIAFLFGYYLWQNSFVGVDNTLSGVLLENGEIYFGRLSYFPRLTLSNVYTIQATVNSDDPTQISYQIIPLTLSVWSPGKLFLNYDNILFIGDVGEDSQVMQIIREYQNQ</sequence>